<name>A0A915IYJ1_ROMCU</name>
<dbReference type="Proteomes" id="UP000887565">
    <property type="component" value="Unplaced"/>
</dbReference>
<protein>
    <submittedName>
        <fullName evidence="2">Uncharacterized protein</fullName>
    </submittedName>
</protein>
<evidence type="ECO:0000313" key="1">
    <source>
        <dbReference type="Proteomes" id="UP000887565"/>
    </source>
</evidence>
<organism evidence="1 2">
    <name type="scientific">Romanomermis culicivorax</name>
    <name type="common">Nematode worm</name>
    <dbReference type="NCBI Taxonomy" id="13658"/>
    <lineage>
        <taxon>Eukaryota</taxon>
        <taxon>Metazoa</taxon>
        <taxon>Ecdysozoa</taxon>
        <taxon>Nematoda</taxon>
        <taxon>Enoplea</taxon>
        <taxon>Dorylaimia</taxon>
        <taxon>Mermithida</taxon>
        <taxon>Mermithoidea</taxon>
        <taxon>Mermithidae</taxon>
        <taxon>Romanomermis</taxon>
    </lineage>
</organism>
<accession>A0A915IYJ1</accession>
<sequence length="184" mass="20796">MSKYKLSNSTPFGFGNVQSTGTVTPFTSLGLKIDSLPKRGENVDQRTTVLMSHLNKVSSILPIRGVVPSLSDIWNSTFAFTLICLAEPVENGDKTIKMAEFGDAVFLNFVANAGDMIKRPGLRKRTRLISGIHSTTNDAFEYHEEKDKEYRLAEEKQRNRAKNLLQKAINWLENSNFEFCLYKK</sequence>
<dbReference type="AlphaFoldDB" id="A0A915IYJ1"/>
<dbReference type="WBParaSite" id="nRc.2.0.1.t19276-RA">
    <property type="protein sequence ID" value="nRc.2.0.1.t19276-RA"/>
    <property type="gene ID" value="nRc.2.0.1.g19276"/>
</dbReference>
<evidence type="ECO:0000313" key="2">
    <source>
        <dbReference type="WBParaSite" id="nRc.2.0.1.t19276-RA"/>
    </source>
</evidence>
<proteinExistence type="predicted"/>
<keyword evidence="1" id="KW-1185">Reference proteome</keyword>
<reference evidence="2" key="1">
    <citation type="submission" date="2022-11" db="UniProtKB">
        <authorList>
            <consortium name="WormBaseParasite"/>
        </authorList>
    </citation>
    <scope>IDENTIFICATION</scope>
</reference>